<dbReference type="InterPro" id="IPR000489">
    <property type="entry name" value="Pterin-binding_dom"/>
</dbReference>
<dbReference type="GO" id="GO:0005829">
    <property type="term" value="C:cytosol"/>
    <property type="evidence" value="ECO:0007669"/>
    <property type="project" value="TreeGrafter"/>
</dbReference>
<comment type="similarity">
    <text evidence="1">Belongs to the vitamin-B12 dependent methionine synthase family.</text>
</comment>
<evidence type="ECO:0000256" key="2">
    <source>
        <dbReference type="ARBA" id="ARBA00022603"/>
    </source>
</evidence>
<accession>A0A4P9CAN7</accession>
<dbReference type="RefSeq" id="WP_096919165.1">
    <property type="nucleotide sequence ID" value="NZ_CABJDW020000010.1"/>
</dbReference>
<name>A0A4P9CAN7_EUBML</name>
<dbReference type="EMBL" id="CP029487">
    <property type="protein sequence ID" value="QCT72634.1"/>
    <property type="molecule type" value="Genomic_DNA"/>
</dbReference>
<sequence>MIIIGEKINGSIPTVGEAIKKQNAEEIRHRAIIQAEANATFIDCCASVAEAKEAETLKWMIDLIQEVTDVPICVDSPSPQSCVEGMKYCTQPGLINSVSMEGDKIDTIFPIIADTKWECVALLCDDRGIPDTTGRRMEVFHNIMARAEEYHIAPSRLHIDPLVVTLSTSEDALTTFAQCCRQIKAEYPEIHITSGLSNISFGLPGRKYVNQAFMVLAMEAGMDSAIVDPTNRDMMAMIYAADALLENDEYCLEYIDAFREGIIG</sequence>
<evidence type="ECO:0000256" key="3">
    <source>
        <dbReference type="ARBA" id="ARBA00022679"/>
    </source>
</evidence>
<dbReference type="SUPFAM" id="SSF51717">
    <property type="entry name" value="Dihydropteroate synthetase-like"/>
    <property type="match status" value="1"/>
</dbReference>
<dbReference type="PANTHER" id="PTHR45833">
    <property type="entry name" value="METHIONINE SYNTHASE"/>
    <property type="match status" value="1"/>
</dbReference>
<evidence type="ECO:0000313" key="5">
    <source>
        <dbReference type="EMBL" id="QCT72634.1"/>
    </source>
</evidence>
<dbReference type="PROSITE" id="PS50972">
    <property type="entry name" value="PTERIN_BINDING"/>
    <property type="match status" value="1"/>
</dbReference>
<dbReference type="InterPro" id="IPR050554">
    <property type="entry name" value="Met_Synthase/Corrinoid"/>
</dbReference>
<keyword evidence="6" id="KW-1185">Reference proteome</keyword>
<feature type="domain" description="Pterin-binding" evidence="4">
    <location>
        <begin position="1"/>
        <end position="259"/>
    </location>
</feature>
<dbReference type="GO" id="GO:0042558">
    <property type="term" value="P:pteridine-containing compound metabolic process"/>
    <property type="evidence" value="ECO:0007669"/>
    <property type="project" value="InterPro"/>
</dbReference>
<evidence type="ECO:0000259" key="4">
    <source>
        <dbReference type="PROSITE" id="PS50972"/>
    </source>
</evidence>
<dbReference type="AlphaFoldDB" id="A0A4P9CAN7"/>
<proteinExistence type="inferred from homology"/>
<organism evidence="5 6">
    <name type="scientific">Eubacterium maltosivorans</name>
    <dbReference type="NCBI Taxonomy" id="2041044"/>
    <lineage>
        <taxon>Bacteria</taxon>
        <taxon>Bacillati</taxon>
        <taxon>Bacillota</taxon>
        <taxon>Clostridia</taxon>
        <taxon>Eubacteriales</taxon>
        <taxon>Eubacteriaceae</taxon>
        <taxon>Eubacterium</taxon>
    </lineage>
</organism>
<protein>
    <submittedName>
        <fullName evidence="5">Methyltetrahydrofolate cobalamin methyltransferase</fullName>
    </submittedName>
</protein>
<keyword evidence="2 5" id="KW-0489">Methyltransferase</keyword>
<dbReference type="Pfam" id="PF00809">
    <property type="entry name" value="Pterin_bind"/>
    <property type="match status" value="1"/>
</dbReference>
<dbReference type="Gene3D" id="3.20.20.20">
    <property type="entry name" value="Dihydropteroate synthase-like"/>
    <property type="match status" value="1"/>
</dbReference>
<dbReference type="GO" id="GO:0008705">
    <property type="term" value="F:methionine synthase activity"/>
    <property type="evidence" value="ECO:0007669"/>
    <property type="project" value="TreeGrafter"/>
</dbReference>
<gene>
    <name evidence="5" type="ORF">CPZ25_015290</name>
</gene>
<dbReference type="KEGG" id="emt:CPZ25_015290"/>
<dbReference type="NCBIfam" id="NF005719">
    <property type="entry name" value="PRK07535.1"/>
    <property type="match status" value="1"/>
</dbReference>
<evidence type="ECO:0000313" key="6">
    <source>
        <dbReference type="Proteomes" id="UP000218387"/>
    </source>
</evidence>
<reference evidence="5 6" key="1">
    <citation type="submission" date="2018-05" db="EMBL/GenBank/DDBJ databases">
        <title>Genome comparison of Eubacterium sp.</title>
        <authorList>
            <person name="Feng Y."/>
            <person name="Sanchez-Andrea I."/>
            <person name="Stams A.J.M."/>
            <person name="De Vos W.M."/>
        </authorList>
    </citation>
    <scope>NUCLEOTIDE SEQUENCE [LARGE SCALE GENOMIC DNA]</scope>
    <source>
        <strain evidence="5 6">YI</strain>
    </source>
</reference>
<evidence type="ECO:0000256" key="1">
    <source>
        <dbReference type="ARBA" id="ARBA00010398"/>
    </source>
</evidence>
<keyword evidence="3 5" id="KW-0808">Transferase</keyword>
<dbReference type="Proteomes" id="UP000218387">
    <property type="component" value="Chromosome"/>
</dbReference>
<dbReference type="InterPro" id="IPR011005">
    <property type="entry name" value="Dihydropteroate_synth-like_sf"/>
</dbReference>
<dbReference type="GO" id="GO:0032259">
    <property type="term" value="P:methylation"/>
    <property type="evidence" value="ECO:0007669"/>
    <property type="project" value="UniProtKB-KW"/>
</dbReference>